<dbReference type="EMBL" id="AZEX01000001">
    <property type="protein sequence ID" value="KRL62051.1"/>
    <property type="molecule type" value="Genomic_DNA"/>
</dbReference>
<dbReference type="RefSeq" id="WP_025082600.1">
    <property type="nucleotide sequence ID" value="NZ_AZEX01000001.1"/>
</dbReference>
<reference evidence="2 3" key="1">
    <citation type="journal article" date="2015" name="Genome Announc.">
        <title>Expanding the biotechnology potential of lactobacilli through comparative genomics of 213 strains and associated genera.</title>
        <authorList>
            <person name="Sun Z."/>
            <person name="Harris H.M."/>
            <person name="McCann A."/>
            <person name="Guo C."/>
            <person name="Argimon S."/>
            <person name="Zhang W."/>
            <person name="Yang X."/>
            <person name="Jeffery I.B."/>
            <person name="Cooney J.C."/>
            <person name="Kagawa T.F."/>
            <person name="Liu W."/>
            <person name="Song Y."/>
            <person name="Salvetti E."/>
            <person name="Wrobel A."/>
            <person name="Rasinkangas P."/>
            <person name="Parkhill J."/>
            <person name="Rea M.C."/>
            <person name="O'Sullivan O."/>
            <person name="Ritari J."/>
            <person name="Douillard F.P."/>
            <person name="Paul Ross R."/>
            <person name="Yang R."/>
            <person name="Briner A.E."/>
            <person name="Felis G.E."/>
            <person name="de Vos W.M."/>
            <person name="Barrangou R."/>
            <person name="Klaenhammer T.R."/>
            <person name="Caufield P.W."/>
            <person name="Cui Y."/>
            <person name="Zhang H."/>
            <person name="O'Toole P.W."/>
        </authorList>
    </citation>
    <scope>NUCLEOTIDE SEQUENCE [LARGE SCALE GENOMIC DNA]</scope>
    <source>
        <strain evidence="2 3">DSM 14340</strain>
    </source>
</reference>
<evidence type="ECO:0000313" key="3">
    <source>
        <dbReference type="Proteomes" id="UP000051264"/>
    </source>
</evidence>
<name>A0A0R1S6V5_9LACO</name>
<keyword evidence="1" id="KW-0472">Membrane</keyword>
<dbReference type="eggNOG" id="COG3859">
    <property type="taxonomic scope" value="Bacteria"/>
</dbReference>
<dbReference type="Gene3D" id="1.10.1760.20">
    <property type="match status" value="1"/>
</dbReference>
<dbReference type="GO" id="GO:0015234">
    <property type="term" value="F:thiamine transmembrane transporter activity"/>
    <property type="evidence" value="ECO:0007669"/>
    <property type="project" value="InterPro"/>
</dbReference>
<protein>
    <submittedName>
        <fullName evidence="2">Thiamine transporter family protein</fullName>
    </submittedName>
</protein>
<comment type="caution">
    <text evidence="2">The sequence shown here is derived from an EMBL/GenBank/DDBJ whole genome shotgun (WGS) entry which is preliminary data.</text>
</comment>
<dbReference type="AlphaFoldDB" id="A0A0R1S6V5"/>
<keyword evidence="1" id="KW-1133">Transmembrane helix</keyword>
<proteinExistence type="predicted"/>
<feature type="transmembrane region" description="Helical" evidence="1">
    <location>
        <begin position="119"/>
        <end position="143"/>
    </location>
</feature>
<dbReference type="PATRIC" id="fig|1423747.3.peg.943"/>
<keyword evidence="1" id="KW-0812">Transmembrane</keyword>
<evidence type="ECO:0000256" key="1">
    <source>
        <dbReference type="SAM" id="Phobius"/>
    </source>
</evidence>
<organism evidence="2 3">
    <name type="scientific">Latilactobacillus fuchuensis DSM 14340 = JCM 11249</name>
    <dbReference type="NCBI Taxonomy" id="1423747"/>
    <lineage>
        <taxon>Bacteria</taxon>
        <taxon>Bacillati</taxon>
        <taxon>Bacillota</taxon>
        <taxon>Bacilli</taxon>
        <taxon>Lactobacillales</taxon>
        <taxon>Lactobacillaceae</taxon>
        <taxon>Latilactobacillus</taxon>
    </lineage>
</organism>
<sequence>MRHQRLLIQIEGAILAAFAVALEYIPHTVGPSAIEVSFGIIPIVIYSLRRGAVPGMIAAFIWGTLDLILRGLSSGSVLNVWQGLFEFTVAFIVVGLAGLCQHQVQTSIRQHRKVKTLTLLWSAALIANFAKYFCHFIAGVVYWGSYAPKGMNPWYYSLVINGGSFIVTFILTGIVACVLFAMLPTIYLPKDMAFDQQAAKS</sequence>
<accession>A0A0R1S6V5</accession>
<feature type="transmembrane region" description="Helical" evidence="1">
    <location>
        <begin position="79"/>
        <end position="99"/>
    </location>
</feature>
<dbReference type="OrthoDB" id="9795813at2"/>
<dbReference type="Proteomes" id="UP000051264">
    <property type="component" value="Unassembled WGS sequence"/>
</dbReference>
<feature type="transmembrane region" description="Helical" evidence="1">
    <location>
        <begin position="155"/>
        <end position="183"/>
    </location>
</feature>
<evidence type="ECO:0000313" key="2">
    <source>
        <dbReference type="EMBL" id="KRL62051.1"/>
    </source>
</evidence>
<dbReference type="GO" id="GO:0005886">
    <property type="term" value="C:plasma membrane"/>
    <property type="evidence" value="ECO:0007669"/>
    <property type="project" value="InterPro"/>
</dbReference>
<gene>
    <name evidence="2" type="ORF">FC69_GL000923</name>
</gene>
<dbReference type="STRING" id="1423747.FC69_GL000923"/>
<dbReference type="Pfam" id="PF09515">
    <property type="entry name" value="Thia_YuaJ"/>
    <property type="match status" value="1"/>
</dbReference>
<feature type="transmembrane region" description="Helical" evidence="1">
    <location>
        <begin position="55"/>
        <end position="73"/>
    </location>
</feature>
<dbReference type="NCBIfam" id="TIGR02357">
    <property type="entry name" value="ECF_ThiT_YuaJ"/>
    <property type="match status" value="1"/>
</dbReference>
<dbReference type="InterPro" id="IPR012651">
    <property type="entry name" value="Thia_Transptr_ThiT"/>
</dbReference>